<feature type="transmembrane region" description="Helical" evidence="1">
    <location>
        <begin position="12"/>
        <end position="32"/>
    </location>
</feature>
<dbReference type="EMBL" id="JACIEF010000005">
    <property type="protein sequence ID" value="MBB4110643.1"/>
    <property type="molecule type" value="Genomic_DNA"/>
</dbReference>
<reference evidence="5" key="2">
    <citation type="journal article" date="2019" name="Int. J. Syst. Evol. Microbiol.">
        <title>The Global Catalogue of Microorganisms (GCM) 10K type strain sequencing project: providing services to taxonomists for standard genome sequencing and annotation.</title>
        <authorList>
            <consortium name="The Broad Institute Genomics Platform"/>
            <consortium name="The Broad Institute Genome Sequencing Center for Infectious Disease"/>
            <person name="Wu L."/>
            <person name="Ma J."/>
        </authorList>
    </citation>
    <scope>NUCLEOTIDE SEQUENCE [LARGE SCALE GENOMIC DNA]</scope>
    <source>
        <strain evidence="5">CGMCC 1.15287</strain>
    </source>
</reference>
<keyword evidence="5" id="KW-1185">Reference proteome</keyword>
<keyword evidence="1" id="KW-0472">Membrane</keyword>
<keyword evidence="1" id="KW-1133">Transmembrane helix</keyword>
<dbReference type="InterPro" id="IPR011990">
    <property type="entry name" value="TPR-like_helical_dom_sf"/>
</dbReference>
<accession>A0A7W6KF00</accession>
<evidence type="ECO:0000256" key="1">
    <source>
        <dbReference type="SAM" id="Phobius"/>
    </source>
</evidence>
<gene>
    <name evidence="2" type="ORF">GCM10007422_43720</name>
    <name evidence="3" type="ORF">GGQ60_004683</name>
</gene>
<dbReference type="Gene3D" id="1.25.40.10">
    <property type="entry name" value="Tetratricopeptide repeat domain"/>
    <property type="match status" value="1"/>
</dbReference>
<dbReference type="AlphaFoldDB" id="A0A7W6KF00"/>
<organism evidence="3 4">
    <name type="scientific">Pedobacter zeae</name>
    <dbReference type="NCBI Taxonomy" id="1737356"/>
    <lineage>
        <taxon>Bacteria</taxon>
        <taxon>Pseudomonadati</taxon>
        <taxon>Bacteroidota</taxon>
        <taxon>Sphingobacteriia</taxon>
        <taxon>Sphingobacteriales</taxon>
        <taxon>Sphingobacteriaceae</taxon>
        <taxon>Pedobacter</taxon>
    </lineage>
</organism>
<proteinExistence type="predicted"/>
<evidence type="ECO:0000313" key="3">
    <source>
        <dbReference type="EMBL" id="MBB4110643.1"/>
    </source>
</evidence>
<dbReference type="SUPFAM" id="SSF81901">
    <property type="entry name" value="HCP-like"/>
    <property type="match status" value="1"/>
</dbReference>
<reference evidence="3 4" key="3">
    <citation type="submission" date="2020-08" db="EMBL/GenBank/DDBJ databases">
        <title>Genomic Encyclopedia of Type Strains, Phase IV (KMG-IV): sequencing the most valuable type-strain genomes for metagenomic binning, comparative biology and taxonomic classification.</title>
        <authorList>
            <person name="Goeker M."/>
        </authorList>
    </citation>
    <scope>NUCLEOTIDE SEQUENCE [LARGE SCALE GENOMIC DNA]</scope>
    <source>
        <strain evidence="3 4">DSM 100774</strain>
    </source>
</reference>
<reference evidence="2" key="4">
    <citation type="submission" date="2024-05" db="EMBL/GenBank/DDBJ databases">
        <authorList>
            <person name="Sun Q."/>
            <person name="Zhou Y."/>
        </authorList>
    </citation>
    <scope>NUCLEOTIDE SEQUENCE</scope>
    <source>
        <strain evidence="2">CGMCC 1.15287</strain>
    </source>
</reference>
<sequence length="167" mass="18688">MGKKQPLKGTKLIVFGILFTVFMLFLGYKILFKSNDETNITSINQKIEKDKGLRQFDKGLELYDQKKYAAAGKYFEESINNGFPVAHALLGECKLHLGDLKSAQYHLMQALAVENGENELAGYYSGVEFNLGVVFNLQKDTKNAIAHLKKASELGNKDAAMYLSKIK</sequence>
<protein>
    <submittedName>
        <fullName evidence="3">Tetratricopeptide (TPR) repeat protein</fullName>
    </submittedName>
</protein>
<dbReference type="SMART" id="SM00028">
    <property type="entry name" value="TPR"/>
    <property type="match status" value="2"/>
</dbReference>
<comment type="caution">
    <text evidence="3">The sequence shown here is derived from an EMBL/GenBank/DDBJ whole genome shotgun (WGS) entry which is preliminary data.</text>
</comment>
<dbReference type="Proteomes" id="UP000532273">
    <property type="component" value="Unassembled WGS sequence"/>
</dbReference>
<dbReference type="Proteomes" id="UP000642938">
    <property type="component" value="Unassembled WGS sequence"/>
</dbReference>
<reference evidence="2" key="1">
    <citation type="journal article" date="2014" name="Int. J. Syst. Evol. Microbiol.">
        <title>Complete genome of a new Firmicutes species belonging to the dominant human colonic microbiota ('Ruminococcus bicirculans') reveals two chromosomes and a selective capacity to utilize plant glucans.</title>
        <authorList>
            <consortium name="NISC Comparative Sequencing Program"/>
            <person name="Wegmann U."/>
            <person name="Louis P."/>
            <person name="Goesmann A."/>
            <person name="Henrissat B."/>
            <person name="Duncan S.H."/>
            <person name="Flint H.J."/>
        </authorList>
    </citation>
    <scope>NUCLEOTIDE SEQUENCE</scope>
    <source>
        <strain evidence="2">CGMCC 1.15287</strain>
    </source>
</reference>
<dbReference type="RefSeq" id="WP_183768671.1">
    <property type="nucleotide sequence ID" value="NZ_BMHZ01000005.1"/>
</dbReference>
<name>A0A7W6KF00_9SPHI</name>
<evidence type="ECO:0000313" key="2">
    <source>
        <dbReference type="EMBL" id="GGH19095.1"/>
    </source>
</evidence>
<evidence type="ECO:0000313" key="5">
    <source>
        <dbReference type="Proteomes" id="UP000642938"/>
    </source>
</evidence>
<dbReference type="InterPro" id="IPR019734">
    <property type="entry name" value="TPR_rpt"/>
</dbReference>
<keyword evidence="1" id="KW-0812">Transmembrane</keyword>
<evidence type="ECO:0000313" key="4">
    <source>
        <dbReference type="Proteomes" id="UP000532273"/>
    </source>
</evidence>
<dbReference type="EMBL" id="BMHZ01000005">
    <property type="protein sequence ID" value="GGH19095.1"/>
    <property type="molecule type" value="Genomic_DNA"/>
</dbReference>